<dbReference type="InterPro" id="IPR051173">
    <property type="entry name" value="Ca_channel_alpha-2/delta"/>
</dbReference>
<evidence type="ECO:0000259" key="17">
    <source>
        <dbReference type="PROSITE" id="PS50234"/>
    </source>
</evidence>
<dbReference type="InterPro" id="IPR013608">
    <property type="entry name" value="VWA_N"/>
</dbReference>
<dbReference type="InterPro" id="IPR036465">
    <property type="entry name" value="vWFA_dom_sf"/>
</dbReference>
<evidence type="ECO:0000256" key="9">
    <source>
        <dbReference type="ARBA" id="ARBA00022882"/>
    </source>
</evidence>
<dbReference type="GO" id="GO:0005891">
    <property type="term" value="C:voltage-gated calcium channel complex"/>
    <property type="evidence" value="ECO:0007669"/>
    <property type="project" value="TreeGrafter"/>
</dbReference>
<evidence type="ECO:0000256" key="6">
    <source>
        <dbReference type="ARBA" id="ARBA00022723"/>
    </source>
</evidence>
<reference evidence="19" key="1">
    <citation type="submission" date="2016-04" db="UniProtKB">
        <authorList>
            <consortium name="WormBaseParasite"/>
        </authorList>
    </citation>
    <scope>IDENTIFICATION</scope>
</reference>
<keyword evidence="5" id="KW-0812">Transmembrane</keyword>
<evidence type="ECO:0000256" key="11">
    <source>
        <dbReference type="ARBA" id="ARBA00023065"/>
    </source>
</evidence>
<dbReference type="GO" id="GO:0005245">
    <property type="term" value="F:voltage-gated calcium channel activity"/>
    <property type="evidence" value="ECO:0007669"/>
    <property type="project" value="TreeGrafter"/>
</dbReference>
<keyword evidence="13" id="KW-1015">Disulfide bond</keyword>
<evidence type="ECO:0000256" key="16">
    <source>
        <dbReference type="SAM" id="SignalP"/>
    </source>
</evidence>
<evidence type="ECO:0000256" key="13">
    <source>
        <dbReference type="ARBA" id="ARBA00023157"/>
    </source>
</evidence>
<keyword evidence="9" id="KW-0851">Voltage-gated channel</keyword>
<keyword evidence="12" id="KW-0472">Membrane</keyword>
<keyword evidence="10" id="KW-1133">Transmembrane helix</keyword>
<dbReference type="SMART" id="SM00327">
    <property type="entry name" value="VWA"/>
    <property type="match status" value="1"/>
</dbReference>
<proteinExistence type="predicted"/>
<organism evidence="18 19">
    <name type="scientific">Syphacia muris</name>
    <dbReference type="NCBI Taxonomy" id="451379"/>
    <lineage>
        <taxon>Eukaryota</taxon>
        <taxon>Metazoa</taxon>
        <taxon>Ecdysozoa</taxon>
        <taxon>Nematoda</taxon>
        <taxon>Chromadorea</taxon>
        <taxon>Rhabditida</taxon>
        <taxon>Spirurina</taxon>
        <taxon>Oxyuridomorpha</taxon>
        <taxon>Oxyuroidea</taxon>
        <taxon>Oxyuridae</taxon>
        <taxon>Syphacia</taxon>
    </lineage>
</organism>
<dbReference type="InterPro" id="IPR013680">
    <property type="entry name" value="VDCC_a2/dsu"/>
</dbReference>
<comment type="subcellular location">
    <subcellularLocation>
        <location evidence="1">Membrane</location>
        <topology evidence="1">Single-pass type I membrane protein</topology>
    </subcellularLocation>
</comment>
<dbReference type="Pfam" id="PF08399">
    <property type="entry name" value="VWA_N"/>
    <property type="match status" value="1"/>
</dbReference>
<evidence type="ECO:0000256" key="8">
    <source>
        <dbReference type="ARBA" id="ARBA00022837"/>
    </source>
</evidence>
<dbReference type="PANTHER" id="PTHR10166:SF37">
    <property type="entry name" value="STOLID, ISOFORM H"/>
    <property type="match status" value="1"/>
</dbReference>
<evidence type="ECO:0000256" key="7">
    <source>
        <dbReference type="ARBA" id="ARBA00022729"/>
    </source>
</evidence>
<feature type="chain" id="PRO_5007631557" evidence="16">
    <location>
        <begin position="20"/>
        <end position="1302"/>
    </location>
</feature>
<dbReference type="WBParaSite" id="SMUV_0000661701-mRNA-1">
    <property type="protein sequence ID" value="SMUV_0000661701-mRNA-1"/>
    <property type="gene ID" value="SMUV_0000661701"/>
</dbReference>
<dbReference type="Gene3D" id="3.30.450.20">
    <property type="entry name" value="PAS domain"/>
    <property type="match status" value="1"/>
</dbReference>
<evidence type="ECO:0000256" key="1">
    <source>
        <dbReference type="ARBA" id="ARBA00004479"/>
    </source>
</evidence>
<feature type="signal peptide" evidence="16">
    <location>
        <begin position="1"/>
        <end position="19"/>
    </location>
</feature>
<keyword evidence="11" id="KW-0406">Ion transport</keyword>
<accession>A0A158R5F7</accession>
<keyword evidence="8" id="KW-0106">Calcium</keyword>
<keyword evidence="14" id="KW-0325">Glycoprotein</keyword>
<protein>
    <submittedName>
        <fullName evidence="19">VWFA domain-containing protein</fullName>
    </submittedName>
</protein>
<evidence type="ECO:0000313" key="19">
    <source>
        <dbReference type="WBParaSite" id="SMUV_0000661701-mRNA-1"/>
    </source>
</evidence>
<dbReference type="InterPro" id="IPR002035">
    <property type="entry name" value="VWF_A"/>
</dbReference>
<keyword evidence="6" id="KW-0479">Metal-binding</keyword>
<feature type="domain" description="VWFA" evidence="17">
    <location>
        <begin position="268"/>
        <end position="516"/>
    </location>
</feature>
<dbReference type="Proteomes" id="UP000046393">
    <property type="component" value="Unplaced"/>
</dbReference>
<dbReference type="SUPFAM" id="SSF53300">
    <property type="entry name" value="vWA-like"/>
    <property type="match status" value="2"/>
</dbReference>
<keyword evidence="3" id="KW-0109">Calcium transport</keyword>
<evidence type="ECO:0000256" key="4">
    <source>
        <dbReference type="ARBA" id="ARBA00022673"/>
    </source>
</evidence>
<evidence type="ECO:0000256" key="2">
    <source>
        <dbReference type="ARBA" id="ARBA00022448"/>
    </source>
</evidence>
<dbReference type="Pfam" id="PF08473">
    <property type="entry name" value="VGCC_alpha2"/>
    <property type="match status" value="1"/>
</dbReference>
<sequence>MRVLTVLLVSIRLVSQATGDASIPELKSKAPSERVQQWSNLLGEELQLMFDETVNESLIKEMYRDTEEREFEPEEQLKKAQDALEEYLQVRSNAAWVAKKSLEGHKLQNGSESFNDRQSAKFIRYMSAKTLSNEVQLPATASGDSTTQIGILRLFQVNATEELELTPNANFYNIPTSLKASVVQIPTPVYERDMNVLAEIAWSEIDNVYRQNKERTKDLAFQMFCSSSGFMRFYPAIAWSWDNSEVKLDLYDCRSTEWYINSATMSKNVIIMLDVSGSMFGQRYEIAKQTIEAILETLSDNDFFNVMKFSKEPVFLGTCGNETRPLQATVRNKKLVLGKLTGTTSEGKAEFEKALLEAFTVVQNLNETARPATQRELLERRLHGDAPGVRYFEHGSHVLVMSDYLFEAIERYKEEGVHLGCNDVIMLITDGAPSNYEHIFAKYNSNKRVLLNYSLSISRILNSNHVQIRFFSFLIGEEATQFDQVRWMACNNNGFMVHINNLADVQEKVQYYIKVMSRPVGKYAKKIRQNEGVWSAVYQERLLTTWKNTSYQTEMFTITLGYPVAINGVLKGVAAVNVPVKELQQLANIYNPGIQSYMFMLDNNGYVIFHPQLRPINKESRKIKSNYNNIDIVELEVTESQKMVSLRFFHQHESGTPIDWRLESGDELRTAAFNCGRKKEEKILFATENLRRVYRQTNDYYIACINNGTMKLGYAVANSDTRVIDSGNINYKKVQKSWFEGKYYKIHPNWRYCLLNDSDSELTAEQAFIVYVEQMIDEGSLPKLCRQRKPLVDKLIFDSMRTQNLWNKWEKNGRNMKRPVDLTFFATSSGMIRFWDKIPDDYVTKDPKWRKKTSKPLAVNGTATVRDEKWKNTLSQRSFLTVLIQTLLASAMFFRKYLHFITELNNRSVEDEYFVRAVRLKERIVFDINKHSYLWNKSSGKTSYLVVATKALYKSKRGPLLGVAGIEFPMDYFDKLVKSIGCKSEDVESESVWCYLLDEHGYIFYSSRKFSKLSNSGDNSDYSEVGKWFGNTSALTEKAMTLLLQNGFYTNVTYTDYQAVCNREELGQIAASGYRPILTIFKSVLLLLSRIWKIVRDALTLQFMDSMFVTRVSGYTQTFRDSNDGYACDKVSHFYLANFGTPEWSGPELPKHTPSLTNADSKVRTCDSSNCDVRLYASWVKNTNLLLVVVSGKLSSSYCSNTHCKRTGAQQVPFGFNLVSQLVTFFEVQDSGDRNTNLSAEDDNRICRHIYAKERQPVTRCVYLDMNETGYPCSNSPRVSLSSLVGLVLFTTIARLSFWRIF</sequence>
<keyword evidence="7 16" id="KW-0732">Signal</keyword>
<dbReference type="GO" id="GO:0046872">
    <property type="term" value="F:metal ion binding"/>
    <property type="evidence" value="ECO:0007669"/>
    <property type="project" value="UniProtKB-KW"/>
</dbReference>
<keyword evidence="2" id="KW-0813">Transport</keyword>
<keyword evidence="18" id="KW-1185">Reference proteome</keyword>
<keyword evidence="4" id="KW-0107">Calcium channel</keyword>
<dbReference type="PANTHER" id="PTHR10166">
    <property type="entry name" value="VOLTAGE-DEPENDENT CALCIUM CHANNEL SUBUNIT ALPHA-2/DELTA-RELATED"/>
    <property type="match status" value="1"/>
</dbReference>
<dbReference type="Gene3D" id="3.40.50.410">
    <property type="entry name" value="von Willebrand factor, type A domain"/>
    <property type="match status" value="1"/>
</dbReference>
<dbReference type="STRING" id="451379.A0A158R5F7"/>
<keyword evidence="15" id="KW-0407">Ion channel</keyword>
<evidence type="ECO:0000256" key="5">
    <source>
        <dbReference type="ARBA" id="ARBA00022692"/>
    </source>
</evidence>
<evidence type="ECO:0000313" key="18">
    <source>
        <dbReference type="Proteomes" id="UP000046393"/>
    </source>
</evidence>
<evidence type="ECO:0000256" key="12">
    <source>
        <dbReference type="ARBA" id="ARBA00023136"/>
    </source>
</evidence>
<evidence type="ECO:0000256" key="15">
    <source>
        <dbReference type="ARBA" id="ARBA00023303"/>
    </source>
</evidence>
<name>A0A158R5F7_9BILA</name>
<dbReference type="PROSITE" id="PS50234">
    <property type="entry name" value="VWFA"/>
    <property type="match status" value="1"/>
</dbReference>
<evidence type="ECO:0000256" key="3">
    <source>
        <dbReference type="ARBA" id="ARBA00022568"/>
    </source>
</evidence>
<dbReference type="Pfam" id="PF13519">
    <property type="entry name" value="VWA_2"/>
    <property type="match status" value="1"/>
</dbReference>
<evidence type="ECO:0000256" key="14">
    <source>
        <dbReference type="ARBA" id="ARBA00023180"/>
    </source>
</evidence>
<evidence type="ECO:0000256" key="10">
    <source>
        <dbReference type="ARBA" id="ARBA00022989"/>
    </source>
</evidence>